<evidence type="ECO:0000256" key="1">
    <source>
        <dbReference type="SAM" id="MobiDB-lite"/>
    </source>
</evidence>
<name>A0ABT3ZC65_9HYPH</name>
<feature type="compositionally biased region" description="Low complexity" evidence="1">
    <location>
        <begin position="210"/>
        <end position="224"/>
    </location>
</feature>
<feature type="transmembrane region" description="Helical" evidence="2">
    <location>
        <begin position="97"/>
        <end position="118"/>
    </location>
</feature>
<accession>A0ABT3ZC65</accession>
<dbReference type="RefSeq" id="WP_267654882.1">
    <property type="nucleotide sequence ID" value="NZ_JAOVZR010000001.1"/>
</dbReference>
<feature type="transmembrane region" description="Helical" evidence="2">
    <location>
        <begin position="21"/>
        <end position="45"/>
    </location>
</feature>
<evidence type="ECO:0000256" key="2">
    <source>
        <dbReference type="SAM" id="Phobius"/>
    </source>
</evidence>
<gene>
    <name evidence="3" type="ORF">OEG84_17185</name>
</gene>
<organism evidence="3 4">
    <name type="scientific">Hoeflea algicola</name>
    <dbReference type="NCBI Taxonomy" id="2983763"/>
    <lineage>
        <taxon>Bacteria</taxon>
        <taxon>Pseudomonadati</taxon>
        <taxon>Pseudomonadota</taxon>
        <taxon>Alphaproteobacteria</taxon>
        <taxon>Hyphomicrobiales</taxon>
        <taxon>Rhizobiaceae</taxon>
        <taxon>Hoeflea</taxon>
    </lineage>
</organism>
<evidence type="ECO:0008006" key="5">
    <source>
        <dbReference type="Google" id="ProtNLM"/>
    </source>
</evidence>
<keyword evidence="2" id="KW-0812">Transmembrane</keyword>
<keyword evidence="2" id="KW-1133">Transmembrane helix</keyword>
<evidence type="ECO:0000313" key="4">
    <source>
        <dbReference type="Proteomes" id="UP001073227"/>
    </source>
</evidence>
<feature type="transmembrane region" description="Helical" evidence="2">
    <location>
        <begin position="65"/>
        <end position="85"/>
    </location>
</feature>
<keyword evidence="2" id="KW-0472">Membrane</keyword>
<protein>
    <recommendedName>
        <fullName evidence="5">Histidine kinase</fullName>
    </recommendedName>
</protein>
<feature type="region of interest" description="Disordered" evidence="1">
    <location>
        <begin position="196"/>
        <end position="224"/>
    </location>
</feature>
<proteinExistence type="predicted"/>
<reference evidence="3" key="1">
    <citation type="submission" date="2022-10" db="EMBL/GenBank/DDBJ databases">
        <title>Hoeflea sp. G2-23, isolated from marine algae.</title>
        <authorList>
            <person name="Kristyanto S."/>
            <person name="Kim J.M."/>
            <person name="Jeon C.O."/>
        </authorList>
    </citation>
    <scope>NUCLEOTIDE SEQUENCE</scope>
    <source>
        <strain evidence="3">G2-23</strain>
    </source>
</reference>
<dbReference type="EMBL" id="JAOVZR010000001">
    <property type="protein sequence ID" value="MCY0149397.1"/>
    <property type="molecule type" value="Genomic_DNA"/>
</dbReference>
<dbReference type="Proteomes" id="UP001073227">
    <property type="component" value="Unassembled WGS sequence"/>
</dbReference>
<sequence>MMRGRLSRYLGHRRVGRILAAGEFTVLVLAIWSITYLLTGNGFGFDLAPHPMWIPVLLFSIQHGSSGGLLAAVAVSTMFIFGTGFRVGTIGLEPTELATLFARPVAWIITALVLGSIVDRRQTMNSALRRRIKMNHQRQRRLTAIARTLKERNLLLQRAVTLGHTGVTETMTTPVLSQPNTVAIQTQRMSNLVLLPRPGSPRTTHFSSGQNRRQQRWQLLQRRS</sequence>
<comment type="caution">
    <text evidence="3">The sequence shown here is derived from an EMBL/GenBank/DDBJ whole genome shotgun (WGS) entry which is preliminary data.</text>
</comment>
<evidence type="ECO:0000313" key="3">
    <source>
        <dbReference type="EMBL" id="MCY0149397.1"/>
    </source>
</evidence>
<keyword evidence="4" id="KW-1185">Reference proteome</keyword>